<dbReference type="Proteomes" id="UP001157502">
    <property type="component" value="Chromosome 8"/>
</dbReference>
<organism evidence="1 2">
    <name type="scientific">Dallia pectoralis</name>
    <name type="common">Alaska blackfish</name>
    <dbReference type="NCBI Taxonomy" id="75939"/>
    <lineage>
        <taxon>Eukaryota</taxon>
        <taxon>Metazoa</taxon>
        <taxon>Chordata</taxon>
        <taxon>Craniata</taxon>
        <taxon>Vertebrata</taxon>
        <taxon>Euteleostomi</taxon>
        <taxon>Actinopterygii</taxon>
        <taxon>Neopterygii</taxon>
        <taxon>Teleostei</taxon>
        <taxon>Protacanthopterygii</taxon>
        <taxon>Esociformes</taxon>
        <taxon>Umbridae</taxon>
        <taxon>Dallia</taxon>
    </lineage>
</organism>
<keyword evidence="2" id="KW-1185">Reference proteome</keyword>
<gene>
    <name evidence="1" type="ORF">DPEC_G00102180</name>
</gene>
<comment type="caution">
    <text evidence="1">The sequence shown here is derived from an EMBL/GenBank/DDBJ whole genome shotgun (WGS) entry which is preliminary data.</text>
</comment>
<name>A0ACC2GWQ9_DALPE</name>
<accession>A0ACC2GWQ9</accession>
<reference evidence="1" key="1">
    <citation type="submission" date="2021-05" db="EMBL/GenBank/DDBJ databases">
        <authorList>
            <person name="Pan Q."/>
            <person name="Jouanno E."/>
            <person name="Zahm M."/>
            <person name="Klopp C."/>
            <person name="Cabau C."/>
            <person name="Louis A."/>
            <person name="Berthelot C."/>
            <person name="Parey E."/>
            <person name="Roest Crollius H."/>
            <person name="Montfort J."/>
            <person name="Robinson-Rechavi M."/>
            <person name="Bouchez O."/>
            <person name="Lampietro C."/>
            <person name="Lopez Roques C."/>
            <person name="Donnadieu C."/>
            <person name="Postlethwait J."/>
            <person name="Bobe J."/>
            <person name="Dillon D."/>
            <person name="Chandos A."/>
            <person name="von Hippel F."/>
            <person name="Guiguen Y."/>
        </authorList>
    </citation>
    <scope>NUCLEOTIDE SEQUENCE</scope>
    <source>
        <strain evidence="1">YG-Jan2019</strain>
    </source>
</reference>
<sequence length="66" mass="7678">MELSLDEQCVRNNRHGRRSIVKCTRRREEWPRRPPSHRATPICKVNGKRQPKPAGTNGRFSINNIA</sequence>
<dbReference type="EMBL" id="CM055735">
    <property type="protein sequence ID" value="KAJ8008189.1"/>
    <property type="molecule type" value="Genomic_DNA"/>
</dbReference>
<protein>
    <submittedName>
        <fullName evidence="1">Uncharacterized protein</fullName>
    </submittedName>
</protein>
<evidence type="ECO:0000313" key="1">
    <source>
        <dbReference type="EMBL" id="KAJ8008189.1"/>
    </source>
</evidence>
<proteinExistence type="predicted"/>
<evidence type="ECO:0000313" key="2">
    <source>
        <dbReference type="Proteomes" id="UP001157502"/>
    </source>
</evidence>